<reference evidence="1 2" key="1">
    <citation type="submission" date="2015-02" db="EMBL/GenBank/DDBJ databases">
        <authorList>
            <person name="Ju K.-S."/>
            <person name="Doroghazi J.R."/>
            <person name="Metcalf W."/>
        </authorList>
    </citation>
    <scope>NUCLEOTIDE SEQUENCE [LARGE SCALE GENOMIC DNA]</scope>
    <source>
        <strain evidence="1 2">ATCC 31215</strain>
    </source>
</reference>
<comment type="caution">
    <text evidence="1">The sequence shown here is derived from an EMBL/GenBank/DDBJ whole genome shotgun (WGS) entry which is preliminary data.</text>
</comment>
<dbReference type="OrthoDB" id="4246505at2"/>
<dbReference type="Proteomes" id="UP000033699">
    <property type="component" value="Unassembled WGS sequence"/>
</dbReference>
<gene>
    <name evidence="1" type="ORF">VM95_14605</name>
</gene>
<organism evidence="1 2">
    <name type="scientific">Streptomyces rubellomurinus (strain ATCC 31215)</name>
    <dbReference type="NCBI Taxonomy" id="359131"/>
    <lineage>
        <taxon>Bacteria</taxon>
        <taxon>Bacillati</taxon>
        <taxon>Actinomycetota</taxon>
        <taxon>Actinomycetes</taxon>
        <taxon>Kitasatosporales</taxon>
        <taxon>Streptomycetaceae</taxon>
        <taxon>Streptomyces</taxon>
    </lineage>
</organism>
<dbReference type="RefSeq" id="WP_157882105.1">
    <property type="nucleotide sequence ID" value="NZ_JZKH01000025.1"/>
</dbReference>
<dbReference type="PATRIC" id="fig|359131.3.peg.3219"/>
<name>A0A0F2TEC4_STRR3</name>
<dbReference type="EMBL" id="JZKH01000025">
    <property type="protein sequence ID" value="KJS61523.1"/>
    <property type="molecule type" value="Genomic_DNA"/>
</dbReference>
<protein>
    <submittedName>
        <fullName evidence="1">Uncharacterized protein</fullName>
    </submittedName>
</protein>
<accession>A0A0F2TEC4</accession>
<keyword evidence="2" id="KW-1185">Reference proteome</keyword>
<evidence type="ECO:0000313" key="1">
    <source>
        <dbReference type="EMBL" id="KJS61523.1"/>
    </source>
</evidence>
<sequence length="119" mass="12757">MDSDNGMGAGDYSPDNGGHVLRFTVIANPSGQAPVDGFRQTEQGLVQQGGYTRISLRANTFQGNPGAFWEFTFDQAHLGAQSFLAPNGNEYTVYLSVPEADWAAYQPVLATALTTLTLP</sequence>
<evidence type="ECO:0000313" key="2">
    <source>
        <dbReference type="Proteomes" id="UP000033699"/>
    </source>
</evidence>
<dbReference type="AlphaFoldDB" id="A0A0F2TEC4"/>
<proteinExistence type="predicted"/>